<keyword evidence="2" id="KW-1185">Reference proteome</keyword>
<sequence length="244" mass="27095">MRIFIDTEFACAPEGITFLSLGIVSDADHRFYSERPVAEVEALLARQNTDFVRTHVLPQFNRLEGVPWHELPARFATWLDQLGPSHVDVVYDYSGDYALIEHLLMRMDKPPRTQLVPTIVGYLLDDPAGQNAAEGCWQALNATMGVGQHHAFADAVALRSRFEAVHPSTPADVERKVLVMDAVVTDVIEMFEVVHADTADGEFTLSLGDGVEGVDWRTLKVGQRVRCRFEAGHSTRVLSAVVLP</sequence>
<evidence type="ECO:0000313" key="2">
    <source>
        <dbReference type="Proteomes" id="UP001606300"/>
    </source>
</evidence>
<dbReference type="EMBL" id="JBIGHY010000001">
    <property type="protein sequence ID" value="MFG6412460.1"/>
    <property type="molecule type" value="Genomic_DNA"/>
</dbReference>
<name>A0ABW7EJH1_9BURK</name>
<comment type="caution">
    <text evidence="1">The sequence shown here is derived from an EMBL/GenBank/DDBJ whole genome shotgun (WGS) entry which is preliminary data.</text>
</comment>
<dbReference type="RefSeq" id="WP_394468566.1">
    <property type="nucleotide sequence ID" value="NZ_JBIGHY010000001.1"/>
</dbReference>
<evidence type="ECO:0000313" key="1">
    <source>
        <dbReference type="EMBL" id="MFG6412460.1"/>
    </source>
</evidence>
<dbReference type="InterPro" id="IPR036397">
    <property type="entry name" value="RNaseH_sf"/>
</dbReference>
<organism evidence="1 2">
    <name type="scientific">Pelomonas dachongensis</name>
    <dbReference type="NCBI Taxonomy" id="3299029"/>
    <lineage>
        <taxon>Bacteria</taxon>
        <taxon>Pseudomonadati</taxon>
        <taxon>Pseudomonadota</taxon>
        <taxon>Betaproteobacteria</taxon>
        <taxon>Burkholderiales</taxon>
        <taxon>Sphaerotilaceae</taxon>
        <taxon>Roseateles</taxon>
    </lineage>
</organism>
<dbReference type="Proteomes" id="UP001606300">
    <property type="component" value="Unassembled WGS sequence"/>
</dbReference>
<reference evidence="1 2" key="1">
    <citation type="submission" date="2024-09" db="EMBL/GenBank/DDBJ databases">
        <title>Novel species of the genus Pelomonas and Roseateles isolated from streams.</title>
        <authorList>
            <person name="Lu H."/>
        </authorList>
    </citation>
    <scope>NUCLEOTIDE SEQUENCE [LARGE SCALE GENOMIC DNA]</scope>
    <source>
        <strain evidence="1 2">DC23W</strain>
    </source>
</reference>
<protein>
    <submittedName>
        <fullName evidence="1">Uncharacterized protein</fullName>
    </submittedName>
</protein>
<gene>
    <name evidence="1" type="ORF">ACG02S_00960</name>
</gene>
<dbReference type="Gene3D" id="3.30.420.10">
    <property type="entry name" value="Ribonuclease H-like superfamily/Ribonuclease H"/>
    <property type="match status" value="1"/>
</dbReference>
<accession>A0ABW7EJH1</accession>
<proteinExistence type="predicted"/>